<dbReference type="RefSeq" id="WP_115642055.1">
    <property type="nucleotide sequence ID" value="NZ_UFWZ01000001.1"/>
</dbReference>
<sequence length="300" mass="34412">MKDKDEIEIDLICFAVGELAVQAMLYEVLTYPKPGLVSPINSGSHSDMDYYKFIDSTTVLIRFMLLFSKEGYSNKSYEEIFKNIRNIGLDAEKEMFLKTSGINTHKGMLFVMGITVAAVSKTLYENQDFKSIQDNMKAMTKGITKKDFKDINLKKDLSHGEKLYLKYGIKGVRKEVEKGLPLVFNYSLPFYEENKLLVHKDRIVNTLIGIMQYCDDTTILYRHSIDTLNEVKKRSKYILDLGGMCNKEGIKEIMSLEEDFIKRKISPGGSADILAVTIFLEEIKKKFFINELEGIKDAYE</sequence>
<protein>
    <recommendedName>
        <fullName evidence="2">triphosphoribosyl-dephospho-CoA synthase</fullName>
        <ecNumber evidence="2">2.4.2.52</ecNumber>
    </recommendedName>
</protein>
<dbReference type="AlphaFoldDB" id="A0A381JCU4"/>
<dbReference type="GO" id="GO:0016757">
    <property type="term" value="F:glycosyltransferase activity"/>
    <property type="evidence" value="ECO:0007669"/>
    <property type="project" value="UniProtKB-KW"/>
</dbReference>
<name>A0A381JCU4_9CLOT</name>
<keyword evidence="3 6" id="KW-0808">Transferase</keyword>
<dbReference type="PANTHER" id="PTHR30201:SF2">
    <property type="entry name" value="2-(5''-TRIPHOSPHORIBOSYL)-3'-DEPHOSPHOCOENZYME-A SYNTHASE"/>
    <property type="match status" value="1"/>
</dbReference>
<dbReference type="EMBL" id="UFWZ01000001">
    <property type="protein sequence ID" value="SUY48212.1"/>
    <property type="molecule type" value="Genomic_DNA"/>
</dbReference>
<evidence type="ECO:0000256" key="5">
    <source>
        <dbReference type="ARBA" id="ARBA00022840"/>
    </source>
</evidence>
<comment type="catalytic activity">
    <reaction evidence="1">
        <text>3'-dephospho-CoA + ATP = 2'-(5''-triphospho-alpha-D-ribosyl)-3'-dephospho-CoA + adenine</text>
        <dbReference type="Rhea" id="RHEA:15117"/>
        <dbReference type="ChEBI" id="CHEBI:16708"/>
        <dbReference type="ChEBI" id="CHEBI:30616"/>
        <dbReference type="ChEBI" id="CHEBI:57328"/>
        <dbReference type="ChEBI" id="CHEBI:61378"/>
        <dbReference type="EC" id="2.4.2.52"/>
    </reaction>
</comment>
<proteinExistence type="predicted"/>
<keyword evidence="4" id="KW-0547">Nucleotide-binding</keyword>
<dbReference type="Gene3D" id="1.10.4200.10">
    <property type="entry name" value="Triphosphoribosyl-dephospho-CoA protein"/>
    <property type="match status" value="1"/>
</dbReference>
<dbReference type="PANTHER" id="PTHR30201">
    <property type="entry name" value="TRIPHOSPHORIBOSYL-DEPHOSPHO-COA SYNTHASE"/>
    <property type="match status" value="1"/>
</dbReference>
<dbReference type="InterPro" id="IPR017551">
    <property type="entry name" value="TriPribosyl-deP-CoA_syn_CitG"/>
</dbReference>
<dbReference type="GO" id="GO:0046917">
    <property type="term" value="F:triphosphoribosyl-dephospho-CoA synthase activity"/>
    <property type="evidence" value="ECO:0007669"/>
    <property type="project" value="UniProtKB-EC"/>
</dbReference>
<dbReference type="Proteomes" id="UP000254664">
    <property type="component" value="Unassembled WGS sequence"/>
</dbReference>
<gene>
    <name evidence="6" type="primary">citG</name>
    <name evidence="6" type="ORF">NCTC9836_02588</name>
</gene>
<evidence type="ECO:0000313" key="6">
    <source>
        <dbReference type="EMBL" id="SUY48212.1"/>
    </source>
</evidence>
<dbReference type="EC" id="2.4.2.52" evidence="2"/>
<dbReference type="GO" id="GO:0051191">
    <property type="term" value="P:prosthetic group biosynthetic process"/>
    <property type="evidence" value="ECO:0007669"/>
    <property type="project" value="TreeGrafter"/>
</dbReference>
<dbReference type="OrthoDB" id="114886at2"/>
<evidence type="ECO:0000256" key="2">
    <source>
        <dbReference type="ARBA" id="ARBA00012074"/>
    </source>
</evidence>
<evidence type="ECO:0000256" key="1">
    <source>
        <dbReference type="ARBA" id="ARBA00001210"/>
    </source>
</evidence>
<dbReference type="Pfam" id="PF01874">
    <property type="entry name" value="CitG"/>
    <property type="match status" value="1"/>
</dbReference>
<keyword evidence="7" id="KW-1185">Reference proteome</keyword>
<dbReference type="InterPro" id="IPR002736">
    <property type="entry name" value="CitG"/>
</dbReference>
<organism evidence="6 7">
    <name type="scientific">Clostridium putrefaciens</name>
    <dbReference type="NCBI Taxonomy" id="99675"/>
    <lineage>
        <taxon>Bacteria</taxon>
        <taxon>Bacillati</taxon>
        <taxon>Bacillota</taxon>
        <taxon>Clostridia</taxon>
        <taxon>Eubacteriales</taxon>
        <taxon>Clostridiaceae</taxon>
        <taxon>Clostridium</taxon>
    </lineage>
</organism>
<dbReference type="GO" id="GO:0005524">
    <property type="term" value="F:ATP binding"/>
    <property type="evidence" value="ECO:0007669"/>
    <property type="project" value="UniProtKB-KW"/>
</dbReference>
<reference evidence="6 7" key="1">
    <citation type="submission" date="2018-06" db="EMBL/GenBank/DDBJ databases">
        <authorList>
            <consortium name="Pathogen Informatics"/>
            <person name="Doyle S."/>
        </authorList>
    </citation>
    <scope>NUCLEOTIDE SEQUENCE [LARGE SCALE GENOMIC DNA]</scope>
    <source>
        <strain evidence="6 7">NCTC9836</strain>
    </source>
</reference>
<dbReference type="NCBIfam" id="TIGR03125">
    <property type="entry name" value="citrate_citG"/>
    <property type="match status" value="1"/>
</dbReference>
<keyword evidence="5" id="KW-0067">ATP-binding</keyword>
<evidence type="ECO:0000256" key="4">
    <source>
        <dbReference type="ARBA" id="ARBA00022741"/>
    </source>
</evidence>
<evidence type="ECO:0000313" key="7">
    <source>
        <dbReference type="Proteomes" id="UP000254664"/>
    </source>
</evidence>
<accession>A0A381JCU4</accession>
<keyword evidence="6" id="KW-0328">Glycosyltransferase</keyword>
<evidence type="ECO:0000256" key="3">
    <source>
        <dbReference type="ARBA" id="ARBA00022679"/>
    </source>
</evidence>